<keyword evidence="5" id="KW-0663">Pyridoxal phosphate</keyword>
<dbReference type="InterPro" id="IPR015422">
    <property type="entry name" value="PyrdxlP-dep_Trfase_small"/>
</dbReference>
<feature type="domain" description="Aminotransferase class I/classII large" evidence="8">
    <location>
        <begin position="25"/>
        <end position="367"/>
    </location>
</feature>
<dbReference type="InterPro" id="IPR004839">
    <property type="entry name" value="Aminotransferase_I/II_large"/>
</dbReference>
<dbReference type="NCBIfam" id="TIGR01141">
    <property type="entry name" value="hisC"/>
    <property type="match status" value="1"/>
</dbReference>
<dbReference type="InterPro" id="IPR015421">
    <property type="entry name" value="PyrdxlP-dep_Trfase_major"/>
</dbReference>
<comment type="pathway">
    <text evidence="7">Amino-acid biosynthesis.</text>
</comment>
<gene>
    <name evidence="9" type="ORF">UFOPK1358_01040</name>
</gene>
<dbReference type="HAMAP" id="MF_01023">
    <property type="entry name" value="HisC_aminotrans_2"/>
    <property type="match status" value="1"/>
</dbReference>
<proteinExistence type="inferred from homology"/>
<evidence type="ECO:0000256" key="5">
    <source>
        <dbReference type="ARBA" id="ARBA00022898"/>
    </source>
</evidence>
<dbReference type="CDD" id="cd00609">
    <property type="entry name" value="AAT_like"/>
    <property type="match status" value="1"/>
</dbReference>
<keyword evidence="6" id="KW-0368">Histidine biosynthesis</keyword>
<sequence length="372" mass="40651">MGRPKVRASLDLISGYHSAQVDVEVRLNTNESPEPPPAGFVEALKESLDSLHWNRYPDRSATELRERIGQVEAPHVAGALTAANVSVANGSNEILQSLCLAYGGPDRSALTFEPTYALHQHIAQVCGTEVIQVERDSEFRINLDQAVGAILEQRPSITFLCSPNNPTGMVESPSTVSAVLDAVESVNGLLVVDEAYGQFAAWSALSLVAEERSIVVTRTYSKTWSAAALRLGYLVGPTWVVDELDKVLLPYHLDSVTQVAGLLALDYQSEMEQRVAALVKERTRVSAALEDLPVQQWPSEANYILFRPLAHPEGSSISMRQSGDVVWQALVDRSVLVRNCSSWPRLDGCLRVTLGTAEENTKFLEALTEVLS</sequence>
<protein>
    <submittedName>
        <fullName evidence="9">Unannotated protein</fullName>
    </submittedName>
</protein>
<dbReference type="Gene3D" id="3.90.1150.10">
    <property type="entry name" value="Aspartate Aminotransferase, domain 1"/>
    <property type="match status" value="1"/>
</dbReference>
<dbReference type="Pfam" id="PF00155">
    <property type="entry name" value="Aminotran_1_2"/>
    <property type="match status" value="1"/>
</dbReference>
<evidence type="ECO:0000256" key="1">
    <source>
        <dbReference type="ARBA" id="ARBA00001933"/>
    </source>
</evidence>
<dbReference type="InterPro" id="IPR015424">
    <property type="entry name" value="PyrdxlP-dep_Trfase"/>
</dbReference>
<organism evidence="9">
    <name type="scientific">freshwater metagenome</name>
    <dbReference type="NCBI Taxonomy" id="449393"/>
    <lineage>
        <taxon>unclassified sequences</taxon>
        <taxon>metagenomes</taxon>
        <taxon>ecological metagenomes</taxon>
    </lineage>
</organism>
<dbReference type="EMBL" id="CAEZSF010000093">
    <property type="protein sequence ID" value="CAB4541373.1"/>
    <property type="molecule type" value="Genomic_DNA"/>
</dbReference>
<evidence type="ECO:0000256" key="2">
    <source>
        <dbReference type="ARBA" id="ARBA00022576"/>
    </source>
</evidence>
<dbReference type="PANTHER" id="PTHR42885">
    <property type="entry name" value="HISTIDINOL-PHOSPHATE AMINOTRANSFERASE-RELATED"/>
    <property type="match status" value="1"/>
</dbReference>
<evidence type="ECO:0000259" key="8">
    <source>
        <dbReference type="Pfam" id="PF00155"/>
    </source>
</evidence>
<dbReference type="GO" id="GO:0000105">
    <property type="term" value="P:L-histidine biosynthetic process"/>
    <property type="evidence" value="ECO:0007669"/>
    <property type="project" value="UniProtKB-KW"/>
</dbReference>
<dbReference type="Gene3D" id="3.40.640.10">
    <property type="entry name" value="Type I PLP-dependent aspartate aminotransferase-like (Major domain)"/>
    <property type="match status" value="1"/>
</dbReference>
<keyword evidence="4" id="KW-0808">Transferase</keyword>
<keyword evidence="2" id="KW-0032">Aminotransferase</keyword>
<accession>A0A6J6BSN5</accession>
<dbReference type="SUPFAM" id="SSF53383">
    <property type="entry name" value="PLP-dependent transferases"/>
    <property type="match status" value="1"/>
</dbReference>
<name>A0A6J6BSN5_9ZZZZ</name>
<evidence type="ECO:0000256" key="4">
    <source>
        <dbReference type="ARBA" id="ARBA00022679"/>
    </source>
</evidence>
<keyword evidence="3" id="KW-0028">Amino-acid biosynthesis</keyword>
<dbReference type="AlphaFoldDB" id="A0A6J6BSN5"/>
<evidence type="ECO:0000256" key="6">
    <source>
        <dbReference type="ARBA" id="ARBA00023102"/>
    </source>
</evidence>
<comment type="cofactor">
    <cofactor evidence="1">
        <name>pyridoxal 5'-phosphate</name>
        <dbReference type="ChEBI" id="CHEBI:597326"/>
    </cofactor>
</comment>
<dbReference type="GO" id="GO:0004400">
    <property type="term" value="F:histidinol-phosphate transaminase activity"/>
    <property type="evidence" value="ECO:0007669"/>
    <property type="project" value="InterPro"/>
</dbReference>
<evidence type="ECO:0000313" key="9">
    <source>
        <dbReference type="EMBL" id="CAB4541373.1"/>
    </source>
</evidence>
<dbReference type="InterPro" id="IPR005861">
    <property type="entry name" value="HisP_aminotrans"/>
</dbReference>
<dbReference type="GO" id="GO:0030170">
    <property type="term" value="F:pyridoxal phosphate binding"/>
    <property type="evidence" value="ECO:0007669"/>
    <property type="project" value="InterPro"/>
</dbReference>
<reference evidence="9" key="1">
    <citation type="submission" date="2020-05" db="EMBL/GenBank/DDBJ databases">
        <authorList>
            <person name="Chiriac C."/>
            <person name="Salcher M."/>
            <person name="Ghai R."/>
            <person name="Kavagutti S V."/>
        </authorList>
    </citation>
    <scope>NUCLEOTIDE SEQUENCE</scope>
</reference>
<dbReference type="PANTHER" id="PTHR42885:SF2">
    <property type="entry name" value="HISTIDINOL-PHOSPHATE AMINOTRANSFERASE"/>
    <property type="match status" value="1"/>
</dbReference>
<evidence type="ECO:0000256" key="3">
    <source>
        <dbReference type="ARBA" id="ARBA00022605"/>
    </source>
</evidence>
<evidence type="ECO:0000256" key="7">
    <source>
        <dbReference type="ARBA" id="ARBA00029440"/>
    </source>
</evidence>